<feature type="region of interest" description="Disordered" evidence="2">
    <location>
        <begin position="589"/>
        <end position="712"/>
    </location>
</feature>
<feature type="compositionally biased region" description="Low complexity" evidence="2">
    <location>
        <begin position="597"/>
        <end position="618"/>
    </location>
</feature>
<organism evidence="4 5">
    <name type="scientific">Carpediemonas membranifera</name>
    <dbReference type="NCBI Taxonomy" id="201153"/>
    <lineage>
        <taxon>Eukaryota</taxon>
        <taxon>Metamonada</taxon>
        <taxon>Carpediemonas-like organisms</taxon>
        <taxon>Carpediemonas</taxon>
    </lineage>
</organism>
<dbReference type="EMBL" id="JAHDYR010000001">
    <property type="protein sequence ID" value="KAG9397481.1"/>
    <property type="molecule type" value="Genomic_DNA"/>
</dbReference>
<keyword evidence="1" id="KW-0862">Zinc</keyword>
<evidence type="ECO:0000259" key="3">
    <source>
        <dbReference type="PROSITE" id="PS50103"/>
    </source>
</evidence>
<feature type="region of interest" description="Disordered" evidence="2">
    <location>
        <begin position="390"/>
        <end position="448"/>
    </location>
</feature>
<feature type="zinc finger region" description="C3H1-type" evidence="1">
    <location>
        <begin position="515"/>
        <end position="543"/>
    </location>
</feature>
<feature type="domain" description="C3H1-type" evidence="3">
    <location>
        <begin position="515"/>
        <end position="543"/>
    </location>
</feature>
<dbReference type="Proteomes" id="UP000717585">
    <property type="component" value="Unassembled WGS sequence"/>
</dbReference>
<feature type="compositionally biased region" description="Pro residues" evidence="2">
    <location>
        <begin position="627"/>
        <end position="658"/>
    </location>
</feature>
<feature type="compositionally biased region" description="Pro residues" evidence="2">
    <location>
        <begin position="419"/>
        <end position="443"/>
    </location>
</feature>
<keyword evidence="5" id="KW-1185">Reference proteome</keyword>
<accession>A0A8J6E4X5</accession>
<sequence>MNSIKLISRDLLKNHVPLAVISDSFLDAESIYPLYMDKRAQKPEWVIEFMDISDMQMFLSRGTEMRVFETTFGTWRCHLKYERATEADIASRAMKKTEPEDVPEGYSEDATFNHCALDFLPSFRQNLPVRGLCVAGVGLYSAESPIITELSMGISMLPNQHIDFTNSLYVRPDGKPEGASPGGYDKLYTYISGLGPDSTVSEHLSDRLICDDSVLVPSYPNKQTTFDEYIRAQSKVLTDKQLRDFFHYDPAASDVAVLVDGSCEQLEQAWEKANGQRLWCISWKVAAMHILARKTVPYKTAIDAVDLADSCHSRLAQLIKKCPSHEFFAPDTPREECAFVKNLLVDIKLRLALYPFDAAVLSQNPTYWTAEGLSAGQVEEVFNEAKSARAPVILAPGPEPTPEPEHEPESESEHENETPVPPPQPPQRSPPPVEKPAPTPAPGPVSTASLMASQDVGYVHPARLAASASASTPSAVQRPTPAHTPAPYRAVGYRTDSESTAQVKLTEELVNRTQDVTTLVCRDYLLGRCRAAADQCKLVHIEVPDSVCGHFLAGDCKYGNRCRKTHPHNAGAGSNHQYLRDLLMKKATRASHSTNWASAQSQSQPRQQTPQPQSQPQAHFGFVHPSRLPPGPTPMPKQPPPPPPRAPEPKPQPQPQPQPHSQYGFVHPSRLGKTAIGTKGGKGAQRQVKRSGAAGYSNRPHTTPAPAPAPEPVTEVVKEVKVPMSMQEMQSKVLSTPAARGELVDAMLADPIMQQELMSKLSQNSQFKAQLEPKAIQQMGQELEEKFRAQYNRTLSEQDKTTLDVFIRIVNLAGRRSASDAIQGNVDFSLTQLINSNVLKFTDDRLGYFFSTRFTLSGSKVSFTPRQTGNVAQVHRGGL</sequence>
<evidence type="ECO:0000256" key="2">
    <source>
        <dbReference type="SAM" id="MobiDB-lite"/>
    </source>
</evidence>
<dbReference type="SMART" id="SM00356">
    <property type="entry name" value="ZnF_C3H1"/>
    <property type="match status" value="2"/>
</dbReference>
<evidence type="ECO:0000256" key="1">
    <source>
        <dbReference type="PROSITE-ProRule" id="PRU00723"/>
    </source>
</evidence>
<keyword evidence="1" id="KW-0863">Zinc-finger</keyword>
<feature type="zinc finger region" description="C3H1-type" evidence="1">
    <location>
        <begin position="547"/>
        <end position="569"/>
    </location>
</feature>
<feature type="compositionally biased region" description="Basic and acidic residues" evidence="2">
    <location>
        <begin position="403"/>
        <end position="417"/>
    </location>
</feature>
<keyword evidence="1" id="KW-0479">Metal-binding</keyword>
<feature type="domain" description="C3H1-type" evidence="3">
    <location>
        <begin position="547"/>
        <end position="569"/>
    </location>
</feature>
<dbReference type="Gene3D" id="3.30.1370.210">
    <property type="match status" value="1"/>
</dbReference>
<reference evidence="4" key="1">
    <citation type="submission" date="2021-05" db="EMBL/GenBank/DDBJ databases">
        <title>A free-living protist that lacks canonical eukaryotic 1 DNA replication and segregation systems.</title>
        <authorList>
            <person name="Salas-Leiva D.E."/>
            <person name="Tromer E.C."/>
            <person name="Curtis B.A."/>
            <person name="Jerlstrom-Hultqvist J."/>
            <person name="Kolisko M."/>
            <person name="Yi Z."/>
            <person name="Salas-Leiva J.S."/>
            <person name="Gallot-Lavallee L."/>
            <person name="Kops G.J.P.L."/>
            <person name="Archibald J.M."/>
            <person name="Simpson A.G.B."/>
            <person name="Roger A.J."/>
        </authorList>
    </citation>
    <scope>NUCLEOTIDE SEQUENCE</scope>
    <source>
        <strain evidence="4">BICM</strain>
    </source>
</reference>
<comment type="caution">
    <text evidence="4">The sequence shown here is derived from an EMBL/GenBank/DDBJ whole genome shotgun (WGS) entry which is preliminary data.</text>
</comment>
<protein>
    <submittedName>
        <fullName evidence="4">Zinc finger C3H1-type</fullName>
    </submittedName>
</protein>
<proteinExistence type="predicted"/>
<evidence type="ECO:0000313" key="5">
    <source>
        <dbReference type="Proteomes" id="UP000717585"/>
    </source>
</evidence>
<dbReference type="PROSITE" id="PS50103">
    <property type="entry name" value="ZF_C3H1"/>
    <property type="match status" value="2"/>
</dbReference>
<name>A0A8J6E4X5_9EUKA</name>
<dbReference type="InterPro" id="IPR000571">
    <property type="entry name" value="Znf_CCCH"/>
</dbReference>
<dbReference type="AlphaFoldDB" id="A0A8J6E4X5"/>
<evidence type="ECO:0000313" key="4">
    <source>
        <dbReference type="EMBL" id="KAG9397481.1"/>
    </source>
</evidence>
<feature type="region of interest" description="Disordered" evidence="2">
    <location>
        <begin position="469"/>
        <end position="495"/>
    </location>
</feature>
<dbReference type="GO" id="GO:0008270">
    <property type="term" value="F:zinc ion binding"/>
    <property type="evidence" value="ECO:0007669"/>
    <property type="project" value="UniProtKB-KW"/>
</dbReference>
<gene>
    <name evidence="4" type="ORF">J8273_0611</name>
</gene>
<dbReference type="OrthoDB" id="411372at2759"/>